<comment type="caution">
    <text evidence="2">The sequence shown here is derived from an EMBL/GenBank/DDBJ whole genome shotgun (WGS) entry which is preliminary data.</text>
</comment>
<dbReference type="Pfam" id="PF09376">
    <property type="entry name" value="NurA"/>
    <property type="match status" value="1"/>
</dbReference>
<keyword evidence="3" id="KW-1185">Reference proteome</keyword>
<proteinExistence type="predicted"/>
<dbReference type="EMBL" id="JFZT01000057">
    <property type="protein sequence ID" value="EZQ02098.1"/>
    <property type="molecule type" value="Genomic_DNA"/>
</dbReference>
<sequence length="354" mass="39921">MPSSKSIMEILNYAVIKYISGYLNVESVNFGDEDIFLTVEDGSIREIEPSSPPHFFALDGSSRSFISGKGIVSFGSVVVSSSSTSIFGVYPSIDGERELNLDDPFVAVAPSLVEGSKIDPYLFSNSYISAYSITGDPFSSKDGFETVEGELRSVLETKALSLLKGKGYVLVDGPLFPSYLMFTSRFKERLNSERQKVIDENYIGIVKRIDKSRVLIDAMSRSGKLRNETFLSDESLILHTLRFNLSPPYRTMVIGPLLKGEDKRKIYVYYLIKPFHKYFPKFSILRIEMVKDDEKVLSWLASLEFTREGIPTVLALADYKAKRISEALYRYIVSTLERIGIQSSFFSRLTVMET</sequence>
<accession>A0A031LMH0</accession>
<protein>
    <recommendedName>
        <fullName evidence="1">NurA domain-containing protein</fullName>
    </recommendedName>
</protein>
<name>A0A031LMH0_9CREN</name>
<feature type="domain" description="NurA" evidence="1">
    <location>
        <begin position="53"/>
        <end position="323"/>
    </location>
</feature>
<evidence type="ECO:0000313" key="2">
    <source>
        <dbReference type="EMBL" id="EZQ02098.1"/>
    </source>
</evidence>
<dbReference type="Proteomes" id="UP000024332">
    <property type="component" value="Unassembled WGS sequence"/>
</dbReference>
<evidence type="ECO:0000313" key="3">
    <source>
        <dbReference type="Proteomes" id="UP000024332"/>
    </source>
</evidence>
<reference evidence="2 3" key="1">
    <citation type="submission" date="2014-03" db="EMBL/GenBank/DDBJ databases">
        <title>Draft genome sequence of the novel thermoacidophilic archaea Acidianus copahuensis ALE1 strain, isolated from Copahue volcanic area in Neuquen Argentina.</title>
        <authorList>
            <person name="Urbieta M.S."/>
            <person name="Rascovan N."/>
            <person name="Castro C."/>
            <person name="Revale S."/>
            <person name="Giaveno M.A."/>
            <person name="Vazquez M.P."/>
            <person name="Donati E.R."/>
        </authorList>
    </citation>
    <scope>NUCLEOTIDE SEQUENCE [LARGE SCALE GENOMIC DNA]</scope>
    <source>
        <strain evidence="2 3">ALE1</strain>
    </source>
</reference>
<evidence type="ECO:0000259" key="1">
    <source>
        <dbReference type="SMART" id="SM00933"/>
    </source>
</evidence>
<organism evidence="2 3">
    <name type="scientific">Candidatus Acidianus copahuensis</name>
    <dbReference type="NCBI Taxonomy" id="1160895"/>
    <lineage>
        <taxon>Archaea</taxon>
        <taxon>Thermoproteota</taxon>
        <taxon>Thermoprotei</taxon>
        <taxon>Sulfolobales</taxon>
        <taxon>Sulfolobaceae</taxon>
        <taxon>Acidianus</taxon>
    </lineage>
</organism>
<dbReference type="OrthoDB" id="34419at2157"/>
<dbReference type="InterPro" id="IPR018977">
    <property type="entry name" value="NurA_domain"/>
</dbReference>
<dbReference type="STRING" id="1160895.CM19_11590"/>
<dbReference type="SMART" id="SM00933">
    <property type="entry name" value="NurA"/>
    <property type="match status" value="1"/>
</dbReference>
<dbReference type="AlphaFoldDB" id="A0A031LMH0"/>
<dbReference type="RefSeq" id="WP_048100483.1">
    <property type="nucleotide sequence ID" value="NZ_JFZT01000057.1"/>
</dbReference>
<gene>
    <name evidence="2" type="ORF">CM19_11590</name>
</gene>